<dbReference type="PANTHER" id="PTHR37975:SF3">
    <property type="entry name" value="FLYWCH TRANSCRIPTION FACTOR 3"/>
    <property type="match status" value="1"/>
</dbReference>
<proteinExistence type="predicted"/>
<evidence type="ECO:0000313" key="7">
    <source>
        <dbReference type="Proteomes" id="UP000298663"/>
    </source>
</evidence>
<dbReference type="GO" id="GO:0003700">
    <property type="term" value="F:DNA-binding transcription factor activity"/>
    <property type="evidence" value="ECO:0007669"/>
    <property type="project" value="TreeGrafter"/>
</dbReference>
<evidence type="ECO:0000256" key="4">
    <source>
        <dbReference type="SAM" id="MobiDB-lite"/>
    </source>
</evidence>
<dbReference type="PANTHER" id="PTHR37975">
    <property type="entry name" value="FLYWCH ZINC FINGER TRANSCRIPTION FACTOR HOMOLOG"/>
    <property type="match status" value="1"/>
</dbReference>
<dbReference type="Pfam" id="PF04500">
    <property type="entry name" value="FLYWCH"/>
    <property type="match status" value="2"/>
</dbReference>
<sequence length="331" mass="37589">MEPNKSIFPRPLLTIRKNAKLPYDGNHFIKDKLSGDGKLQFWRCDQRGVGCRARIHTDVYTGEVVKILGVHCDHEPFTADSNSFSGKSWVTYPRMAKRKRKEVVIKKMESNVKQEDAGDYDLTEFFENLAKEKAEKADEEKKPEEASSAIVQEPQKGTEIVSIRNKKKFEYQKCLFVRDKASRDKTMQFWRCDQKNLGCRVRLHTDIEGTKVLRVIGHHVGHIPSATQVESRRIVCAAKARAMSSREKASEIISDMVESAEPSVAENLPNPEALRKQLQRAMKKRDQEEVEKVVGGEEGVDDEDEALSRKARCAILQMIALVQANNCGNQS</sequence>
<evidence type="ECO:0000256" key="2">
    <source>
        <dbReference type="ARBA" id="ARBA00022771"/>
    </source>
</evidence>
<feature type="region of interest" description="Disordered" evidence="4">
    <location>
        <begin position="133"/>
        <end position="153"/>
    </location>
</feature>
<feature type="domain" description="FLYWCH-type" evidence="5">
    <location>
        <begin position="16"/>
        <end position="72"/>
    </location>
</feature>
<dbReference type="GO" id="GO:0045892">
    <property type="term" value="P:negative regulation of DNA-templated transcription"/>
    <property type="evidence" value="ECO:0007669"/>
    <property type="project" value="TreeGrafter"/>
</dbReference>
<organism evidence="6 7">
    <name type="scientific">Steinernema carpocapsae</name>
    <name type="common">Entomopathogenic nematode</name>
    <dbReference type="NCBI Taxonomy" id="34508"/>
    <lineage>
        <taxon>Eukaryota</taxon>
        <taxon>Metazoa</taxon>
        <taxon>Ecdysozoa</taxon>
        <taxon>Nematoda</taxon>
        <taxon>Chromadorea</taxon>
        <taxon>Rhabditida</taxon>
        <taxon>Tylenchina</taxon>
        <taxon>Panagrolaimomorpha</taxon>
        <taxon>Strongyloidoidea</taxon>
        <taxon>Steinernematidae</taxon>
        <taxon>Steinernema</taxon>
    </lineage>
</organism>
<dbReference type="GO" id="GO:0005634">
    <property type="term" value="C:nucleus"/>
    <property type="evidence" value="ECO:0007669"/>
    <property type="project" value="TreeGrafter"/>
</dbReference>
<evidence type="ECO:0000256" key="3">
    <source>
        <dbReference type="ARBA" id="ARBA00022833"/>
    </source>
</evidence>
<dbReference type="Proteomes" id="UP000298663">
    <property type="component" value="Unassembled WGS sequence"/>
</dbReference>
<name>A0A4U5MEL3_STECR</name>
<dbReference type="GO" id="GO:0008270">
    <property type="term" value="F:zinc ion binding"/>
    <property type="evidence" value="ECO:0007669"/>
    <property type="project" value="UniProtKB-KW"/>
</dbReference>
<comment type="caution">
    <text evidence="6">The sequence shown here is derived from an EMBL/GenBank/DDBJ whole genome shotgun (WGS) entry which is preliminary data.</text>
</comment>
<keyword evidence="7" id="KW-1185">Reference proteome</keyword>
<keyword evidence="2" id="KW-0863">Zinc-finger</keyword>
<keyword evidence="1" id="KW-0479">Metal-binding</keyword>
<evidence type="ECO:0000259" key="5">
    <source>
        <dbReference type="Pfam" id="PF04500"/>
    </source>
</evidence>
<dbReference type="InterPro" id="IPR052887">
    <property type="entry name" value="FLYWCH-type_ZF"/>
</dbReference>
<reference evidence="6 7" key="2">
    <citation type="journal article" date="2019" name="G3 (Bethesda)">
        <title>Hybrid Assembly of the Genome of the Entomopathogenic Nematode Steinernema carpocapsae Identifies the X-Chromosome.</title>
        <authorList>
            <person name="Serra L."/>
            <person name="Macchietto M."/>
            <person name="Macias-Munoz A."/>
            <person name="McGill C.J."/>
            <person name="Rodriguez I.M."/>
            <person name="Rodriguez B."/>
            <person name="Murad R."/>
            <person name="Mortazavi A."/>
        </authorList>
    </citation>
    <scope>NUCLEOTIDE SEQUENCE [LARGE SCALE GENOMIC DNA]</scope>
    <source>
        <strain evidence="6 7">ALL</strain>
    </source>
</reference>
<dbReference type="AlphaFoldDB" id="A0A4U5MEL3"/>
<feature type="compositionally biased region" description="Basic and acidic residues" evidence="4">
    <location>
        <begin position="133"/>
        <end position="145"/>
    </location>
</feature>
<dbReference type="Gene3D" id="2.20.25.240">
    <property type="match status" value="2"/>
</dbReference>
<accession>A0A4U5MEL3</accession>
<keyword evidence="3" id="KW-0862">Zinc</keyword>
<evidence type="ECO:0000313" key="6">
    <source>
        <dbReference type="EMBL" id="TKR67608.1"/>
    </source>
</evidence>
<gene>
    <name evidence="6" type="ORF">L596_023734</name>
</gene>
<feature type="domain" description="FLYWCH-type" evidence="5">
    <location>
        <begin position="164"/>
        <end position="219"/>
    </location>
</feature>
<dbReference type="OrthoDB" id="5877416at2759"/>
<evidence type="ECO:0000256" key="1">
    <source>
        <dbReference type="ARBA" id="ARBA00022723"/>
    </source>
</evidence>
<reference evidence="6 7" key="1">
    <citation type="journal article" date="2015" name="Genome Biol.">
        <title>Comparative genomics of Steinernema reveals deeply conserved gene regulatory networks.</title>
        <authorList>
            <person name="Dillman A.R."/>
            <person name="Macchietto M."/>
            <person name="Porter C.F."/>
            <person name="Rogers A."/>
            <person name="Williams B."/>
            <person name="Antoshechkin I."/>
            <person name="Lee M.M."/>
            <person name="Goodwin Z."/>
            <person name="Lu X."/>
            <person name="Lewis E.E."/>
            <person name="Goodrich-Blair H."/>
            <person name="Stock S.P."/>
            <person name="Adams B.J."/>
            <person name="Sternberg P.W."/>
            <person name="Mortazavi A."/>
        </authorList>
    </citation>
    <scope>NUCLEOTIDE SEQUENCE [LARGE SCALE GENOMIC DNA]</scope>
    <source>
        <strain evidence="6 7">ALL</strain>
    </source>
</reference>
<protein>
    <recommendedName>
        <fullName evidence="5">FLYWCH-type domain-containing protein</fullName>
    </recommendedName>
</protein>
<dbReference type="GO" id="GO:0043565">
    <property type="term" value="F:sequence-specific DNA binding"/>
    <property type="evidence" value="ECO:0007669"/>
    <property type="project" value="TreeGrafter"/>
</dbReference>
<dbReference type="EMBL" id="AZBU02000008">
    <property type="protein sequence ID" value="TKR67608.1"/>
    <property type="molecule type" value="Genomic_DNA"/>
</dbReference>
<dbReference type="InterPro" id="IPR007588">
    <property type="entry name" value="Znf_FLYWCH"/>
</dbReference>